<proteinExistence type="predicted"/>
<dbReference type="AlphaFoldDB" id="A0A9Q1JVA0"/>
<accession>A0A9Q1JVA0</accession>
<evidence type="ECO:0000313" key="2">
    <source>
        <dbReference type="Proteomes" id="UP001153076"/>
    </source>
</evidence>
<reference evidence="1" key="1">
    <citation type="submission" date="2022-04" db="EMBL/GenBank/DDBJ databases">
        <title>Carnegiea gigantea Genome sequencing and assembly v2.</title>
        <authorList>
            <person name="Copetti D."/>
            <person name="Sanderson M.J."/>
            <person name="Burquez A."/>
            <person name="Wojciechowski M.F."/>
        </authorList>
    </citation>
    <scope>NUCLEOTIDE SEQUENCE</scope>
    <source>
        <strain evidence="1">SGP5-SGP5p</strain>
        <tissue evidence="1">Aerial part</tissue>
    </source>
</reference>
<protein>
    <submittedName>
        <fullName evidence="1">Uncharacterized protein</fullName>
    </submittedName>
</protein>
<gene>
    <name evidence="1" type="ORF">Cgig2_017422</name>
</gene>
<name>A0A9Q1JVA0_9CARY</name>
<sequence length="226" mass="26227">MNSALSLIKQQSKAEWIGLGDDSSRYFMAKIKQRKAMTNLPVERQIGHLAVADTISDFYKGLLGQQEIQSHHIDPQQQINLCKPFKETEIKQALFSIPSFKSPRPDGYNSGFFRASWQHTANEIWKETLQDWGIKMQVDGLEQCRVSMKKLKGTRQISGSAKAIINAVLHHIWQARNFLIFEDKTQAIVDIVRSIREQFTHRILHLHPHSHSYTQCMDFLFSRHRQ</sequence>
<comment type="caution">
    <text evidence="1">The sequence shown here is derived from an EMBL/GenBank/DDBJ whole genome shotgun (WGS) entry which is preliminary data.</text>
</comment>
<dbReference type="OrthoDB" id="1938551at2759"/>
<organism evidence="1 2">
    <name type="scientific">Carnegiea gigantea</name>
    <dbReference type="NCBI Taxonomy" id="171969"/>
    <lineage>
        <taxon>Eukaryota</taxon>
        <taxon>Viridiplantae</taxon>
        <taxon>Streptophyta</taxon>
        <taxon>Embryophyta</taxon>
        <taxon>Tracheophyta</taxon>
        <taxon>Spermatophyta</taxon>
        <taxon>Magnoliopsida</taxon>
        <taxon>eudicotyledons</taxon>
        <taxon>Gunneridae</taxon>
        <taxon>Pentapetalae</taxon>
        <taxon>Caryophyllales</taxon>
        <taxon>Cactineae</taxon>
        <taxon>Cactaceae</taxon>
        <taxon>Cactoideae</taxon>
        <taxon>Echinocereeae</taxon>
        <taxon>Carnegiea</taxon>
    </lineage>
</organism>
<dbReference type="EMBL" id="JAKOGI010000652">
    <property type="protein sequence ID" value="KAJ8431936.1"/>
    <property type="molecule type" value="Genomic_DNA"/>
</dbReference>
<dbReference type="Proteomes" id="UP001153076">
    <property type="component" value="Unassembled WGS sequence"/>
</dbReference>
<evidence type="ECO:0000313" key="1">
    <source>
        <dbReference type="EMBL" id="KAJ8431936.1"/>
    </source>
</evidence>
<keyword evidence="2" id="KW-1185">Reference proteome</keyword>